<feature type="transmembrane region" description="Helical" evidence="2">
    <location>
        <begin position="12"/>
        <end position="37"/>
    </location>
</feature>
<reference evidence="3" key="1">
    <citation type="submission" date="2022-09" db="EMBL/GenBank/DDBJ databases">
        <title>Haloadaptaus new haloarchaeum isolated from saline soil.</title>
        <authorList>
            <person name="Duran-Viseras A."/>
            <person name="Sanchez-Porro C."/>
            <person name="Ventosa A."/>
        </authorList>
    </citation>
    <scope>NUCLEOTIDE SEQUENCE</scope>
    <source>
        <strain evidence="3">F3-133</strain>
    </source>
</reference>
<dbReference type="RefSeq" id="WP_266087336.1">
    <property type="nucleotide sequence ID" value="NZ_RKLV01000006.1"/>
</dbReference>
<keyword evidence="2" id="KW-0472">Membrane</keyword>
<keyword evidence="2" id="KW-1133">Transmembrane helix</keyword>
<gene>
    <name evidence="3" type="ORF">EGH25_07740</name>
</gene>
<comment type="caution">
    <text evidence="3">The sequence shown here is derived from an EMBL/GenBank/DDBJ whole genome shotgun (WGS) entry which is preliminary data.</text>
</comment>
<name>A0A9Q4C4D4_9EURY</name>
<keyword evidence="4" id="KW-1185">Reference proteome</keyword>
<evidence type="ECO:0000256" key="2">
    <source>
        <dbReference type="SAM" id="Phobius"/>
    </source>
</evidence>
<protein>
    <submittedName>
        <fullName evidence="3">Uncharacterized protein</fullName>
    </submittedName>
</protein>
<evidence type="ECO:0000256" key="1">
    <source>
        <dbReference type="SAM" id="MobiDB-lite"/>
    </source>
</evidence>
<organism evidence="3 4">
    <name type="scientific">Halorutilus salinus</name>
    <dbReference type="NCBI Taxonomy" id="2487751"/>
    <lineage>
        <taxon>Archaea</taxon>
        <taxon>Methanobacteriati</taxon>
        <taxon>Methanobacteriota</taxon>
        <taxon>Stenosarchaea group</taxon>
        <taxon>Halobacteria</taxon>
        <taxon>Halorutilales</taxon>
        <taxon>Halorutilaceae</taxon>
        <taxon>Halorutilus</taxon>
    </lineage>
</organism>
<keyword evidence="2" id="KW-0812">Transmembrane</keyword>
<accession>A0A9Q4C4D4</accession>
<evidence type="ECO:0000313" key="3">
    <source>
        <dbReference type="EMBL" id="MCX2819243.1"/>
    </source>
</evidence>
<evidence type="ECO:0000313" key="4">
    <source>
        <dbReference type="Proteomes" id="UP001149411"/>
    </source>
</evidence>
<dbReference type="EMBL" id="RKLV01000006">
    <property type="protein sequence ID" value="MCX2819243.1"/>
    <property type="molecule type" value="Genomic_DNA"/>
</dbReference>
<feature type="region of interest" description="Disordered" evidence="1">
    <location>
        <begin position="43"/>
        <end position="62"/>
    </location>
</feature>
<proteinExistence type="predicted"/>
<dbReference type="AlphaFoldDB" id="A0A9Q4C4D4"/>
<dbReference type="Proteomes" id="UP001149411">
    <property type="component" value="Unassembled WGS sequence"/>
</dbReference>
<sequence length="62" mass="6402">MRRGSARGDGGLSTTVGTVLLIALAVLLVGFVGAVALDYLEQNRSGSPPVVGITVEKSGRYR</sequence>